<dbReference type="Pfam" id="PF10318">
    <property type="entry name" value="7TM_GPCR_Srh"/>
    <property type="match status" value="1"/>
</dbReference>
<accession>A0A2G5TPM7</accession>
<keyword evidence="3" id="KW-1185">Reference proteome</keyword>
<dbReference type="AlphaFoldDB" id="A0A2G5TPM7"/>
<proteinExistence type="predicted"/>
<feature type="transmembrane region" description="Helical" evidence="1">
    <location>
        <begin position="86"/>
        <end position="110"/>
    </location>
</feature>
<dbReference type="EMBL" id="PDUG01000005">
    <property type="protein sequence ID" value="PIC29259.1"/>
    <property type="molecule type" value="Genomic_DNA"/>
</dbReference>
<evidence type="ECO:0000313" key="2">
    <source>
        <dbReference type="EMBL" id="PIC29259.1"/>
    </source>
</evidence>
<evidence type="ECO:0000256" key="1">
    <source>
        <dbReference type="SAM" id="Phobius"/>
    </source>
</evidence>
<reference evidence="3" key="1">
    <citation type="submission" date="2017-10" db="EMBL/GenBank/DDBJ databases">
        <title>Rapid genome shrinkage in a self-fertile nematode reveals novel sperm competition proteins.</title>
        <authorList>
            <person name="Yin D."/>
            <person name="Schwarz E.M."/>
            <person name="Thomas C.G."/>
            <person name="Felde R.L."/>
            <person name="Korf I.F."/>
            <person name="Cutter A.D."/>
            <person name="Schartner C.M."/>
            <person name="Ralston E.J."/>
            <person name="Meyer B.J."/>
            <person name="Haag E.S."/>
        </authorList>
    </citation>
    <scope>NUCLEOTIDE SEQUENCE [LARGE SCALE GENOMIC DNA]</scope>
    <source>
        <strain evidence="3">JU1422</strain>
    </source>
</reference>
<dbReference type="InterPro" id="IPR053220">
    <property type="entry name" value="Nematode_rcpt-like_serp_H"/>
</dbReference>
<organism evidence="2 3">
    <name type="scientific">Caenorhabditis nigoni</name>
    <dbReference type="NCBI Taxonomy" id="1611254"/>
    <lineage>
        <taxon>Eukaryota</taxon>
        <taxon>Metazoa</taxon>
        <taxon>Ecdysozoa</taxon>
        <taxon>Nematoda</taxon>
        <taxon>Chromadorea</taxon>
        <taxon>Rhabditida</taxon>
        <taxon>Rhabditina</taxon>
        <taxon>Rhabditomorpha</taxon>
        <taxon>Rhabditoidea</taxon>
        <taxon>Rhabditidae</taxon>
        <taxon>Peloderinae</taxon>
        <taxon>Caenorhabditis</taxon>
    </lineage>
</organism>
<dbReference type="InterPro" id="IPR019422">
    <property type="entry name" value="7TM_GPCR_serpentine_rcpt_Srh"/>
</dbReference>
<protein>
    <recommendedName>
        <fullName evidence="4">Serpentine receptor class gamma</fullName>
    </recommendedName>
</protein>
<dbReference type="PANTHER" id="PTHR22941">
    <property type="entry name" value="SERPENTINE RECEPTOR"/>
    <property type="match status" value="1"/>
</dbReference>
<keyword evidence="1" id="KW-1133">Transmembrane helix</keyword>
<keyword evidence="1" id="KW-0472">Membrane</keyword>
<keyword evidence="1" id="KW-0812">Transmembrane</keyword>
<feature type="transmembrane region" description="Helical" evidence="1">
    <location>
        <begin position="23"/>
        <end position="43"/>
    </location>
</feature>
<comment type="caution">
    <text evidence="2">The sequence shown here is derived from an EMBL/GenBank/DDBJ whole genome shotgun (WGS) entry which is preliminary data.</text>
</comment>
<sequence>MSSLTCIPTTSYYGTPEFLTQTVHIITAVSFPIHILGLFIIIFKTPKTMNSVKWYILHLHIWIMVFDNSLGFSTIPFLLLPTMSGYSLGLLENFGVDDFFMVVLVLLACISKL</sequence>
<evidence type="ECO:0008006" key="4">
    <source>
        <dbReference type="Google" id="ProtNLM"/>
    </source>
</evidence>
<gene>
    <name evidence="2" type="primary">Cnig_chr_V.g20907</name>
    <name evidence="2" type="ORF">B9Z55_020907</name>
</gene>
<name>A0A2G5TPM7_9PELO</name>
<dbReference type="OrthoDB" id="5877075at2759"/>
<dbReference type="PANTHER" id="PTHR22941:SF2">
    <property type="entry name" value="SERPENTINE RECEPTOR, CLASS H-RELATED"/>
    <property type="match status" value="1"/>
</dbReference>
<feature type="transmembrane region" description="Helical" evidence="1">
    <location>
        <begin position="55"/>
        <end position="80"/>
    </location>
</feature>
<dbReference type="Proteomes" id="UP000230233">
    <property type="component" value="Chromosome V"/>
</dbReference>
<evidence type="ECO:0000313" key="3">
    <source>
        <dbReference type="Proteomes" id="UP000230233"/>
    </source>
</evidence>